<evidence type="ECO:0000256" key="2">
    <source>
        <dbReference type="ARBA" id="ARBA00023295"/>
    </source>
</evidence>
<dbReference type="InterPro" id="IPR019563">
    <property type="entry name" value="GH97_catalytic"/>
</dbReference>
<keyword evidence="8" id="KW-1185">Reference proteome</keyword>
<feature type="domain" description="Glycosyl-hydrolase 97 C-terminal oligomerisation" evidence="6">
    <location>
        <begin position="537"/>
        <end position="631"/>
    </location>
</feature>
<dbReference type="Gene3D" id="2.70.98.10">
    <property type="match status" value="1"/>
</dbReference>
<evidence type="ECO:0000259" key="6">
    <source>
        <dbReference type="Pfam" id="PF14509"/>
    </source>
</evidence>
<dbReference type="Pfam" id="PF14508">
    <property type="entry name" value="GH97_N"/>
    <property type="match status" value="1"/>
</dbReference>
<dbReference type="InterPro" id="IPR017853">
    <property type="entry name" value="GH"/>
</dbReference>
<feature type="domain" description="Glycosyl-hydrolase 97 catalytic" evidence="4">
    <location>
        <begin position="297"/>
        <end position="451"/>
    </location>
</feature>
<reference evidence="7 8" key="1">
    <citation type="submission" date="2023-11" db="EMBL/GenBank/DDBJ databases">
        <title>Coraliomargarita sp. nov., isolated from marine algae.</title>
        <authorList>
            <person name="Lee J.K."/>
            <person name="Baek J.H."/>
            <person name="Kim J.M."/>
            <person name="Choi D.G."/>
            <person name="Jeon C.O."/>
        </authorList>
    </citation>
    <scope>NUCLEOTIDE SEQUENCE [LARGE SCALE GENOMIC DNA]</scope>
    <source>
        <strain evidence="7 8">J2-16</strain>
    </source>
</reference>
<dbReference type="PANTHER" id="PTHR35803">
    <property type="entry name" value="GLUCAN 1,4-ALPHA-GLUCOSIDASE SUSB-RELATED"/>
    <property type="match status" value="1"/>
</dbReference>
<keyword evidence="1 7" id="KW-0378">Hydrolase</keyword>
<dbReference type="PANTHER" id="PTHR35803:SF2">
    <property type="entry name" value="RETAINING ALPHA-GALACTOSIDASE"/>
    <property type="match status" value="1"/>
</dbReference>
<evidence type="ECO:0000259" key="5">
    <source>
        <dbReference type="Pfam" id="PF14508"/>
    </source>
</evidence>
<evidence type="ECO:0000256" key="1">
    <source>
        <dbReference type="ARBA" id="ARBA00022801"/>
    </source>
</evidence>
<accession>A0ABZ0RLG7</accession>
<dbReference type="Gene3D" id="2.60.40.1180">
    <property type="entry name" value="Golgi alpha-mannosidase II"/>
    <property type="match status" value="1"/>
</dbReference>
<keyword evidence="3" id="KW-0732">Signal</keyword>
<dbReference type="RefSeq" id="WP_319833134.1">
    <property type="nucleotide sequence ID" value="NZ_CP138858.1"/>
</dbReference>
<name>A0ABZ0RLG7_9BACT</name>
<dbReference type="SUPFAM" id="SSF51445">
    <property type="entry name" value="(Trans)glycosidases"/>
    <property type="match status" value="1"/>
</dbReference>
<feature type="chain" id="PRO_5045388026" evidence="3">
    <location>
        <begin position="20"/>
        <end position="634"/>
    </location>
</feature>
<dbReference type="InterPro" id="IPR029483">
    <property type="entry name" value="GH97_C"/>
</dbReference>
<evidence type="ECO:0000259" key="4">
    <source>
        <dbReference type="Pfam" id="PF10566"/>
    </source>
</evidence>
<dbReference type="InterPro" id="IPR029486">
    <property type="entry name" value="GH97_N"/>
</dbReference>
<evidence type="ECO:0000256" key="3">
    <source>
        <dbReference type="SAM" id="SignalP"/>
    </source>
</evidence>
<evidence type="ECO:0000313" key="7">
    <source>
        <dbReference type="EMBL" id="WPJ96271.1"/>
    </source>
</evidence>
<dbReference type="InterPro" id="IPR014718">
    <property type="entry name" value="GH-type_carb-bd"/>
</dbReference>
<dbReference type="Pfam" id="PF14509">
    <property type="entry name" value="GH97_C"/>
    <property type="match status" value="1"/>
</dbReference>
<dbReference type="Gene3D" id="3.20.20.70">
    <property type="entry name" value="Aldolase class I"/>
    <property type="match status" value="1"/>
</dbReference>
<evidence type="ECO:0000313" key="8">
    <source>
        <dbReference type="Proteomes" id="UP001324993"/>
    </source>
</evidence>
<dbReference type="EMBL" id="CP138858">
    <property type="protein sequence ID" value="WPJ96271.1"/>
    <property type="molecule type" value="Genomic_DNA"/>
</dbReference>
<organism evidence="7 8">
    <name type="scientific">Coraliomargarita algicola</name>
    <dbReference type="NCBI Taxonomy" id="3092156"/>
    <lineage>
        <taxon>Bacteria</taxon>
        <taxon>Pseudomonadati</taxon>
        <taxon>Verrucomicrobiota</taxon>
        <taxon>Opitutia</taxon>
        <taxon>Puniceicoccales</taxon>
        <taxon>Coraliomargaritaceae</taxon>
        <taxon>Coraliomargarita</taxon>
    </lineage>
</organism>
<dbReference type="Pfam" id="PF10566">
    <property type="entry name" value="Glyco_hydro_97"/>
    <property type="match status" value="1"/>
</dbReference>
<feature type="signal peptide" evidence="3">
    <location>
        <begin position="1"/>
        <end position="19"/>
    </location>
</feature>
<sequence>MKKLLIPCLLLCSSSLLSAIELKSPNGELVINVEVEDSQLLYSVTHSKGELLLNSRMGVIVADRDLGSGVRLGKESTYTVNESYPWRGNKSLVENHCNGKLVEAKSQERDWVLELRAYNEGIAFRYLLNLDKPTRIKGDSPTWQLPNNTTAWYQTNTRNYEGIYTNHRIDQIPLTMKARGDKIVDATLGGPITLVYPNGMYGALTEANVMGYSGMTFKPTQTYTLESVFEDNRGGWMMNGAVKTPWRLLMVAEDLNELVNNDLVHNVCPAPDPELFPKGIETDWIKPGRSLWQWWAYDDPGTHWSTQKKFVDQAVALNCQYYLVDEGWEHSRQEWFEPGESPWVKMKELCDYAAERNIGIWAWRSYYASEDRQFNGLDTEAKREEFFKKCAEVGIKGVKLDFINRESQDLLNFYEDCLRIGAKYKIMVNFHGANKPAGEARTWPNEMTREAIYGLEQAKWRAIPFSHYTTLPFTRMLAGHGDFTPTTFQEKYQRGTSSALQLASAVLYTSPILCWADKPEEYLQSSALDYIKSVPAVWDETRVLKGSTIGGIAAFARRAGDTWYVVVLNGTDAESDYVLDLSFLSEGRWVGSLVEDDMSDKVKMKHSKKMLQSSDTINVTMHSGGGCLLRLQAK</sequence>
<dbReference type="GO" id="GO:0016787">
    <property type="term" value="F:hydrolase activity"/>
    <property type="evidence" value="ECO:0007669"/>
    <property type="project" value="UniProtKB-KW"/>
</dbReference>
<dbReference type="InterPro" id="IPR013780">
    <property type="entry name" value="Glyco_hydro_b"/>
</dbReference>
<dbReference type="InterPro" id="IPR052720">
    <property type="entry name" value="Glycosyl_hydrolase_97"/>
</dbReference>
<dbReference type="InterPro" id="IPR013785">
    <property type="entry name" value="Aldolase_TIM"/>
</dbReference>
<gene>
    <name evidence="7" type="ORF">SH580_00965</name>
</gene>
<keyword evidence="2" id="KW-0326">Glycosidase</keyword>
<proteinExistence type="predicted"/>
<feature type="domain" description="Glycosyl-hydrolase 97 N-terminal" evidence="5">
    <location>
        <begin position="22"/>
        <end position="268"/>
    </location>
</feature>
<dbReference type="Proteomes" id="UP001324993">
    <property type="component" value="Chromosome"/>
</dbReference>
<protein>
    <submittedName>
        <fullName evidence="7">Glycoside hydrolase family 97 catalytic domain-containing protein</fullName>
    </submittedName>
</protein>